<evidence type="ECO:0000313" key="4">
    <source>
        <dbReference type="Proteomes" id="UP000241639"/>
    </source>
</evidence>
<dbReference type="AlphaFoldDB" id="A0A2T4ZB09"/>
<reference evidence="3 4" key="1">
    <citation type="submission" date="2018-04" db="EMBL/GenBank/DDBJ databases">
        <title>Genomic Encyclopedia of Archaeal and Bacterial Type Strains, Phase II (KMG-II): from individual species to whole genera.</title>
        <authorList>
            <person name="Goeker M."/>
        </authorList>
    </citation>
    <scope>NUCLEOTIDE SEQUENCE [LARGE SCALE GENOMIC DNA]</scope>
    <source>
        <strain evidence="3 4">DSM 45169</strain>
    </source>
</reference>
<dbReference type="PIRSF" id="PIRSF017082">
    <property type="entry name" value="YflP"/>
    <property type="match status" value="1"/>
</dbReference>
<dbReference type="RefSeq" id="WP_170105287.1">
    <property type="nucleotide sequence ID" value="NZ_PZZP01000001.1"/>
</dbReference>
<evidence type="ECO:0000313" key="3">
    <source>
        <dbReference type="EMBL" id="PTM59047.1"/>
    </source>
</evidence>
<evidence type="ECO:0000256" key="2">
    <source>
        <dbReference type="SAM" id="SignalP"/>
    </source>
</evidence>
<dbReference type="CDD" id="cd07012">
    <property type="entry name" value="PBP2_Bug_TTT"/>
    <property type="match status" value="1"/>
</dbReference>
<proteinExistence type="inferred from homology"/>
<dbReference type="PANTHER" id="PTHR42928:SF5">
    <property type="entry name" value="BLR1237 PROTEIN"/>
    <property type="match status" value="1"/>
</dbReference>
<dbReference type="EMBL" id="PZZP01000001">
    <property type="protein sequence ID" value="PTM59047.1"/>
    <property type="molecule type" value="Genomic_DNA"/>
</dbReference>
<dbReference type="Proteomes" id="UP000241639">
    <property type="component" value="Unassembled WGS sequence"/>
</dbReference>
<dbReference type="PROSITE" id="PS51257">
    <property type="entry name" value="PROKAR_LIPOPROTEIN"/>
    <property type="match status" value="1"/>
</dbReference>
<evidence type="ECO:0000256" key="1">
    <source>
        <dbReference type="ARBA" id="ARBA00006987"/>
    </source>
</evidence>
<accession>A0A2T4ZB09</accession>
<keyword evidence="2" id="KW-0732">Signal</keyword>
<comment type="caution">
    <text evidence="3">The sequence shown here is derived from an EMBL/GenBank/DDBJ whole genome shotgun (WGS) entry which is preliminary data.</text>
</comment>
<dbReference type="SUPFAM" id="SSF53850">
    <property type="entry name" value="Periplasmic binding protein-like II"/>
    <property type="match status" value="1"/>
</dbReference>
<feature type="signal peptide" evidence="2">
    <location>
        <begin position="1"/>
        <end position="17"/>
    </location>
</feature>
<protein>
    <submittedName>
        <fullName evidence="3">Tripartite-type tricarboxylate transporter receptor subunit TctC</fullName>
    </submittedName>
</protein>
<gene>
    <name evidence="3" type="ORF">C8J48_1647</name>
</gene>
<keyword evidence="4" id="KW-1185">Reference proteome</keyword>
<organism evidence="3 4">
    <name type="scientific">Desmospora activa DSM 45169</name>
    <dbReference type="NCBI Taxonomy" id="1121389"/>
    <lineage>
        <taxon>Bacteria</taxon>
        <taxon>Bacillati</taxon>
        <taxon>Bacillota</taxon>
        <taxon>Bacilli</taxon>
        <taxon>Bacillales</taxon>
        <taxon>Thermoactinomycetaceae</taxon>
        <taxon>Desmospora</taxon>
    </lineage>
</organism>
<dbReference type="Gene3D" id="3.40.190.150">
    <property type="entry name" value="Bordetella uptake gene, domain 1"/>
    <property type="match status" value="1"/>
</dbReference>
<name>A0A2T4ZB09_9BACL</name>
<dbReference type="Pfam" id="PF03401">
    <property type="entry name" value="TctC"/>
    <property type="match status" value="1"/>
</dbReference>
<dbReference type="PANTHER" id="PTHR42928">
    <property type="entry name" value="TRICARBOXYLATE-BINDING PROTEIN"/>
    <property type="match status" value="1"/>
</dbReference>
<comment type="similarity">
    <text evidence="1">Belongs to the UPF0065 (bug) family.</text>
</comment>
<keyword evidence="3" id="KW-0675">Receptor</keyword>
<feature type="chain" id="PRO_5038596887" evidence="2">
    <location>
        <begin position="18"/>
        <end position="328"/>
    </location>
</feature>
<dbReference type="InterPro" id="IPR005064">
    <property type="entry name" value="BUG"/>
</dbReference>
<dbReference type="InterPro" id="IPR042100">
    <property type="entry name" value="Bug_dom1"/>
</dbReference>
<dbReference type="Gene3D" id="3.40.190.10">
    <property type="entry name" value="Periplasmic binding protein-like II"/>
    <property type="match status" value="1"/>
</dbReference>
<sequence>MKQLIIPLLITLSFVIAACTPQANQASTASSYPNRPIEMVVPFGEGSASDTFARKFADIMNQDLAHPIQPINKDGGGGVIGMYYAHGREANGYTVFEVTPSHVIADVIGTSKVKLMRDFEPLAQIQSDIYVVLVPADSPIDSFDQLLEEGQKRKIKVAGVSPGGLDDLTLGSLAKETGIKTTFVPYRSGSEVKAAVLGGEVDMYMDKLISAASYVQDGKVKPLVILNDERVSKVPEFKEVPTTVEKGYDVTIGSWRGFAVKKGTPDHIKKELIVKMKAAYETDEYKEYAAQNLADLNEGYKDPEAFHQEWEEQYVIFEEVATDLGLKE</sequence>